<proteinExistence type="predicted"/>
<dbReference type="InterPro" id="IPR006311">
    <property type="entry name" value="TAT_signal"/>
</dbReference>
<dbReference type="EMBL" id="OZ037944">
    <property type="protein sequence ID" value="CAL1695860.1"/>
    <property type="molecule type" value="Genomic_DNA"/>
</dbReference>
<keyword evidence="2" id="KW-1185">Reference proteome</keyword>
<gene>
    <name evidence="1" type="ORF">GFSPODELE1_LOCUS921</name>
</gene>
<reference evidence="2" key="1">
    <citation type="submission" date="2024-04" db="EMBL/GenBank/DDBJ databases">
        <authorList>
            <person name="Shaw F."/>
            <person name="Minotto A."/>
        </authorList>
    </citation>
    <scope>NUCLEOTIDE SEQUENCE [LARGE SCALE GENOMIC DNA]</scope>
</reference>
<accession>A0ABP1CJI2</accession>
<evidence type="ECO:0000313" key="1">
    <source>
        <dbReference type="EMBL" id="CAL1695860.1"/>
    </source>
</evidence>
<protein>
    <submittedName>
        <fullName evidence="1">Uncharacterized protein</fullName>
    </submittedName>
</protein>
<sequence>MSSATRRLLLAFYAIALAALFLVGTPLAVLPAAASPLPLPLVTYFAREYPSDYSLNAKPRTTPVKYAFSSASESDVFSANETSVDRRDINTTLGNINILNNYWTQMTQHADNFRSLSARRPSRNEDITEFSQQSSTEVTGFQDNLSGFSGILGELAADKGLANYNENDALEILLKKTVNANKDLLKSIDEGVYQIPGLGSTLGPIVYEIKCILDEILDAVENLSDAVLNDLQLASLYRGLIADASKTACNSGLQIIGLCILL</sequence>
<dbReference type="Proteomes" id="UP001497453">
    <property type="component" value="Chromosome 1"/>
</dbReference>
<evidence type="ECO:0000313" key="2">
    <source>
        <dbReference type="Proteomes" id="UP001497453"/>
    </source>
</evidence>
<dbReference type="PROSITE" id="PS51318">
    <property type="entry name" value="TAT"/>
    <property type="match status" value="1"/>
</dbReference>
<organism evidence="1 2">
    <name type="scientific">Somion occarium</name>
    <dbReference type="NCBI Taxonomy" id="3059160"/>
    <lineage>
        <taxon>Eukaryota</taxon>
        <taxon>Fungi</taxon>
        <taxon>Dikarya</taxon>
        <taxon>Basidiomycota</taxon>
        <taxon>Agaricomycotina</taxon>
        <taxon>Agaricomycetes</taxon>
        <taxon>Polyporales</taxon>
        <taxon>Cerrenaceae</taxon>
        <taxon>Somion</taxon>
    </lineage>
</organism>
<name>A0ABP1CJI2_9APHY</name>